<evidence type="ECO:0000256" key="3">
    <source>
        <dbReference type="ARBA" id="ARBA00023163"/>
    </source>
</evidence>
<dbReference type="PROSITE" id="PS50949">
    <property type="entry name" value="HTH_GNTR"/>
    <property type="match status" value="1"/>
</dbReference>
<evidence type="ECO:0000256" key="2">
    <source>
        <dbReference type="ARBA" id="ARBA00023125"/>
    </source>
</evidence>
<dbReference type="InterPro" id="IPR011711">
    <property type="entry name" value="GntR_C"/>
</dbReference>
<dbReference type="RefSeq" id="WP_378311984.1">
    <property type="nucleotide sequence ID" value="NZ_JBHUKS010000033.1"/>
</dbReference>
<dbReference type="InterPro" id="IPR036390">
    <property type="entry name" value="WH_DNA-bd_sf"/>
</dbReference>
<dbReference type="Pfam" id="PF00392">
    <property type="entry name" value="GntR"/>
    <property type="match status" value="1"/>
</dbReference>
<evidence type="ECO:0000259" key="4">
    <source>
        <dbReference type="PROSITE" id="PS50949"/>
    </source>
</evidence>
<evidence type="ECO:0000313" key="5">
    <source>
        <dbReference type="EMBL" id="MFD2473478.1"/>
    </source>
</evidence>
<name>A0ABW5HJH9_9PSEU</name>
<dbReference type="SMART" id="SM00345">
    <property type="entry name" value="HTH_GNTR"/>
    <property type="match status" value="1"/>
</dbReference>
<feature type="domain" description="HTH gntR-type" evidence="4">
    <location>
        <begin position="7"/>
        <end position="75"/>
    </location>
</feature>
<keyword evidence="6" id="KW-1185">Reference proteome</keyword>
<dbReference type="Pfam" id="PF07729">
    <property type="entry name" value="FCD"/>
    <property type="match status" value="1"/>
</dbReference>
<keyword evidence="2" id="KW-0238">DNA-binding</keyword>
<dbReference type="Gene3D" id="1.20.120.530">
    <property type="entry name" value="GntR ligand-binding domain-like"/>
    <property type="match status" value="1"/>
</dbReference>
<dbReference type="InterPro" id="IPR000524">
    <property type="entry name" value="Tscrpt_reg_HTH_GntR"/>
</dbReference>
<proteinExistence type="predicted"/>
<dbReference type="SMART" id="SM00895">
    <property type="entry name" value="FCD"/>
    <property type="match status" value="1"/>
</dbReference>
<dbReference type="InterPro" id="IPR036388">
    <property type="entry name" value="WH-like_DNA-bd_sf"/>
</dbReference>
<organism evidence="5 6">
    <name type="scientific">Amycolatopsis silviterrae</name>
    <dbReference type="NCBI Taxonomy" id="1656914"/>
    <lineage>
        <taxon>Bacteria</taxon>
        <taxon>Bacillati</taxon>
        <taxon>Actinomycetota</taxon>
        <taxon>Actinomycetes</taxon>
        <taxon>Pseudonocardiales</taxon>
        <taxon>Pseudonocardiaceae</taxon>
        <taxon>Amycolatopsis</taxon>
    </lineage>
</organism>
<keyword evidence="3" id="KW-0804">Transcription</keyword>
<dbReference type="SUPFAM" id="SSF46785">
    <property type="entry name" value="Winged helix' DNA-binding domain"/>
    <property type="match status" value="1"/>
</dbReference>
<dbReference type="PANTHER" id="PTHR43537">
    <property type="entry name" value="TRANSCRIPTIONAL REGULATOR, GNTR FAMILY"/>
    <property type="match status" value="1"/>
</dbReference>
<accession>A0ABW5HJH9</accession>
<protein>
    <submittedName>
        <fullName evidence="5">GntR family transcriptional regulator</fullName>
    </submittedName>
</protein>
<dbReference type="EMBL" id="JBHUKS010000033">
    <property type="protein sequence ID" value="MFD2473478.1"/>
    <property type="molecule type" value="Genomic_DNA"/>
</dbReference>
<keyword evidence="1" id="KW-0805">Transcription regulation</keyword>
<evidence type="ECO:0000313" key="6">
    <source>
        <dbReference type="Proteomes" id="UP001597483"/>
    </source>
</evidence>
<dbReference type="InterPro" id="IPR008920">
    <property type="entry name" value="TF_FadR/GntR_C"/>
</dbReference>
<reference evidence="6" key="1">
    <citation type="journal article" date="2019" name="Int. J. Syst. Evol. Microbiol.">
        <title>The Global Catalogue of Microorganisms (GCM) 10K type strain sequencing project: providing services to taxonomists for standard genome sequencing and annotation.</title>
        <authorList>
            <consortium name="The Broad Institute Genomics Platform"/>
            <consortium name="The Broad Institute Genome Sequencing Center for Infectious Disease"/>
            <person name="Wu L."/>
            <person name="Ma J."/>
        </authorList>
    </citation>
    <scope>NUCLEOTIDE SEQUENCE [LARGE SCALE GENOMIC DNA]</scope>
    <source>
        <strain evidence="6">CGMCC 4.7641</strain>
    </source>
</reference>
<sequence>MGRIQRETVAEKSVAILRERILSGELSPGTPVTEDAVAEDLGASRATIRQALNTLLMDGLLTRHPATRVLQVTTLSPEDVRDIYRARRFLELGGVEAAAHASAEQLARITDAVRDLEKTVHEHDVTGFVQADIRCHVEVVELLGSRHLTTAHRHLMEKLRLVITATEQQEAQVRENLKERLAVHKEFAEQLVSGEVAEARANLAARLDDAEEVVAAEAAAVTAQSAGHRAG</sequence>
<gene>
    <name evidence="5" type="ORF">ACFSVL_39180</name>
</gene>
<dbReference type="PANTHER" id="PTHR43537:SF45">
    <property type="entry name" value="GNTR FAMILY REGULATORY PROTEIN"/>
    <property type="match status" value="1"/>
</dbReference>
<dbReference type="SUPFAM" id="SSF48008">
    <property type="entry name" value="GntR ligand-binding domain-like"/>
    <property type="match status" value="1"/>
</dbReference>
<evidence type="ECO:0000256" key="1">
    <source>
        <dbReference type="ARBA" id="ARBA00023015"/>
    </source>
</evidence>
<comment type="caution">
    <text evidence="5">The sequence shown here is derived from an EMBL/GenBank/DDBJ whole genome shotgun (WGS) entry which is preliminary data.</text>
</comment>
<dbReference type="Gene3D" id="1.10.10.10">
    <property type="entry name" value="Winged helix-like DNA-binding domain superfamily/Winged helix DNA-binding domain"/>
    <property type="match status" value="1"/>
</dbReference>
<dbReference type="Proteomes" id="UP001597483">
    <property type="component" value="Unassembled WGS sequence"/>
</dbReference>